<proteinExistence type="predicted"/>
<dbReference type="AlphaFoldDB" id="A0A8X6P4M5"/>
<evidence type="ECO:0000313" key="2">
    <source>
        <dbReference type="EMBL" id="GFT47949.1"/>
    </source>
</evidence>
<feature type="chain" id="PRO_5036483897" evidence="1">
    <location>
        <begin position="26"/>
        <end position="189"/>
    </location>
</feature>
<comment type="caution">
    <text evidence="2">The sequence shown here is derived from an EMBL/GenBank/DDBJ whole genome shotgun (WGS) entry which is preliminary data.</text>
</comment>
<protein>
    <submittedName>
        <fullName evidence="2">Uncharacterized protein</fullName>
    </submittedName>
</protein>
<accession>A0A8X6P4M5</accession>
<gene>
    <name evidence="2" type="ORF">NPIL_10591</name>
</gene>
<dbReference type="Proteomes" id="UP000887013">
    <property type="component" value="Unassembled WGS sequence"/>
</dbReference>
<organism evidence="2 3">
    <name type="scientific">Nephila pilipes</name>
    <name type="common">Giant wood spider</name>
    <name type="synonym">Nephila maculata</name>
    <dbReference type="NCBI Taxonomy" id="299642"/>
    <lineage>
        <taxon>Eukaryota</taxon>
        <taxon>Metazoa</taxon>
        <taxon>Ecdysozoa</taxon>
        <taxon>Arthropoda</taxon>
        <taxon>Chelicerata</taxon>
        <taxon>Arachnida</taxon>
        <taxon>Araneae</taxon>
        <taxon>Araneomorphae</taxon>
        <taxon>Entelegynae</taxon>
        <taxon>Araneoidea</taxon>
        <taxon>Nephilidae</taxon>
        <taxon>Nephila</taxon>
    </lineage>
</organism>
<reference evidence="2" key="1">
    <citation type="submission" date="2020-08" db="EMBL/GenBank/DDBJ databases">
        <title>Multicomponent nature underlies the extraordinary mechanical properties of spider dragline silk.</title>
        <authorList>
            <person name="Kono N."/>
            <person name="Nakamura H."/>
            <person name="Mori M."/>
            <person name="Yoshida Y."/>
            <person name="Ohtoshi R."/>
            <person name="Malay A.D."/>
            <person name="Moran D.A.P."/>
            <person name="Tomita M."/>
            <person name="Numata K."/>
            <person name="Arakawa K."/>
        </authorList>
    </citation>
    <scope>NUCLEOTIDE SEQUENCE</scope>
</reference>
<name>A0A8X6P4M5_NEPPI</name>
<feature type="signal peptide" evidence="1">
    <location>
        <begin position="1"/>
        <end position="25"/>
    </location>
</feature>
<dbReference type="EMBL" id="BMAW01111437">
    <property type="protein sequence ID" value="GFT47949.1"/>
    <property type="molecule type" value="Genomic_DNA"/>
</dbReference>
<evidence type="ECO:0000256" key="1">
    <source>
        <dbReference type="SAM" id="SignalP"/>
    </source>
</evidence>
<evidence type="ECO:0000313" key="3">
    <source>
        <dbReference type="Proteomes" id="UP000887013"/>
    </source>
</evidence>
<keyword evidence="3" id="KW-1185">Reference proteome</keyword>
<sequence length="189" mass="21242">MVSLHTQILCISIALFALTLEGYDAQSSQIALPPGQDVSDLDMGKANLHNGGGMTHPHGNSTGGKNVHTYRYKLPGKETNHTYRYKLPGKTNNHTYRYKLPGKVNHHTYRYKLPGKTVSHTYRYKVPGMKKPQPVTGVYYLINLMYNYFAVGGHLTGIAPVDLLLLRYYVAEGPRTFCECLSKLKSYAF</sequence>
<dbReference type="OrthoDB" id="6423919at2759"/>
<keyword evidence="1" id="KW-0732">Signal</keyword>